<dbReference type="EMBL" id="JAALHA020000001">
    <property type="protein sequence ID" value="MDR9893982.1"/>
    <property type="molecule type" value="Genomic_DNA"/>
</dbReference>
<dbReference type="PANTHER" id="PTHR10098">
    <property type="entry name" value="RAPSYN-RELATED"/>
    <property type="match status" value="1"/>
</dbReference>
<evidence type="ECO:0000313" key="2">
    <source>
        <dbReference type="EMBL" id="MDR9893982.1"/>
    </source>
</evidence>
<comment type="caution">
    <text evidence="2">The sequence shown here is derived from an EMBL/GenBank/DDBJ whole genome shotgun (WGS) entry which is preliminary data.</text>
</comment>
<proteinExistence type="predicted"/>
<dbReference type="RefSeq" id="WP_208339669.1">
    <property type="nucleotide sequence ID" value="NZ_CAWQFN010000556.1"/>
</dbReference>
<feature type="domain" description="CHAT" evidence="1">
    <location>
        <begin position="665"/>
        <end position="930"/>
    </location>
</feature>
<dbReference type="InterPro" id="IPR019734">
    <property type="entry name" value="TPR_rpt"/>
</dbReference>
<name>A0AAP5I596_9CYAN</name>
<dbReference type="InterPro" id="IPR024983">
    <property type="entry name" value="CHAT_dom"/>
</dbReference>
<dbReference type="InterPro" id="IPR011990">
    <property type="entry name" value="TPR-like_helical_dom_sf"/>
</dbReference>
<dbReference type="Proteomes" id="UP000667802">
    <property type="component" value="Unassembled WGS sequence"/>
</dbReference>
<dbReference type="SUPFAM" id="SSF48452">
    <property type="entry name" value="TPR-like"/>
    <property type="match status" value="3"/>
</dbReference>
<dbReference type="Pfam" id="PF13424">
    <property type="entry name" value="TPR_12"/>
    <property type="match status" value="1"/>
</dbReference>
<reference evidence="3" key="1">
    <citation type="journal article" date="2021" name="Science">
        <title>Hunting the eagle killer: A cyanobacterial neurotoxin causes vacuolar myelinopathy.</title>
        <authorList>
            <person name="Breinlinger S."/>
            <person name="Phillips T.J."/>
            <person name="Haram B.N."/>
            <person name="Mares J."/>
            <person name="Martinez Yerena J.A."/>
            <person name="Hrouzek P."/>
            <person name="Sobotka R."/>
            <person name="Henderson W.M."/>
            <person name="Schmieder P."/>
            <person name="Williams S.M."/>
            <person name="Lauderdale J.D."/>
            <person name="Wilde H.D."/>
            <person name="Gerrin W."/>
            <person name="Kust A."/>
            <person name="Washington J.W."/>
            <person name="Wagner C."/>
            <person name="Geier B."/>
            <person name="Liebeke M."/>
            <person name="Enke H."/>
            <person name="Niedermeyer T.H.J."/>
            <person name="Wilde S.B."/>
        </authorList>
    </citation>
    <scope>NUCLEOTIDE SEQUENCE [LARGE SCALE GENOMIC DNA]</scope>
    <source>
        <strain evidence="3">Thurmond2011</strain>
    </source>
</reference>
<dbReference type="Pfam" id="PF12770">
    <property type="entry name" value="CHAT"/>
    <property type="match status" value="1"/>
</dbReference>
<dbReference type="PANTHER" id="PTHR10098:SF112">
    <property type="entry name" value="SLR0380 PROTEIN"/>
    <property type="match status" value="1"/>
</dbReference>
<dbReference type="Gene3D" id="1.25.40.10">
    <property type="entry name" value="Tetratricopeptide repeat domain"/>
    <property type="match status" value="3"/>
</dbReference>
<evidence type="ECO:0000259" key="1">
    <source>
        <dbReference type="Pfam" id="PF12770"/>
    </source>
</evidence>
<accession>A0AAP5I596</accession>
<dbReference type="AlphaFoldDB" id="A0AAP5I596"/>
<dbReference type="SMART" id="SM00028">
    <property type="entry name" value="TPR"/>
    <property type="match status" value="5"/>
</dbReference>
<protein>
    <submittedName>
        <fullName evidence="2">CHAT domain-containing protein</fullName>
    </submittedName>
</protein>
<keyword evidence="3" id="KW-1185">Reference proteome</keyword>
<sequence>MYKKYWGFGSWLRNFGKKLYKYRSLILLPLLFWMSMTIATVAQVPASKVIVQKQSDAAQLIQQGKVLYQAGKFTEAAKVLQGAVDTFGAQGDRLNQAIALSNLSLSYQQAGSWDQAKQAINTSLNLLKNQKKTPERSRLLASTLDIQGQMQLALGQAKEALETWQQAANIYAQIGSKEGVTQSQINQAQAMQVLGLYPKACKTLFTALGVNAQQCLLSVKAFKTLQKQPDSLSKLDGLRSLGNVLRIMGDNKDSQIILAENLQVAQKLGDSQEIAAVKLSLGNTALARGKRRIGQEKTAQPVTLNESAECGNGSAVGFYQQAANCYQQAVLLGSPTTSIQAQLNLLRLLMQTQQWSEVPTLLPKILSSLEKLSASRTTVYARINFAQSLMCLQSALNQKPLEFSSPLIQQCETANSNTLQPSQIPTWGEIEQIVTTALNQARSLGSKRAQAYALGYLGGLYQQRGNLTAAQTSTTQALQLASTYDAPDIAYHWQWQLGRLYQIQGNKPAAIAAYTAAFQSLKSLRRDLVAINPEIQFTFRDSVEPVYREFVNLLLKDKKVSQYDLKQAREVIESLQLAELDNFFHDACADVKPEQIDRVVDRANPKAAVLYAIILKDRLEVIVKFPGQEELEHYTTNVSQEMTEKTLVDLHNSLQDVKQTFQVQDFSKKVYSWLIQPVETKLAASGVKTLVFVLDGLLRNIPMAVLYDGQQYLVQKYAIALTPGLQLLNPRPIVQVHLNVLAGGVSEKLDIEGREFNQLENVKLELQEVHTVIPNSEELLNQEFTENNLKNRLDKAKFTVVHMATHGQFSSDPEQTYILLSDKLLRVKGLESLLSKPIELLVLSACETASGDNRAVLGLAGVAVKTGASSTLATLWQVDDQLTAMFMKKFYQELNKPNTTKAEALQKAQLFLLEQEKRPYFWAPYTLVGNWL</sequence>
<evidence type="ECO:0000313" key="3">
    <source>
        <dbReference type="Proteomes" id="UP000667802"/>
    </source>
</evidence>
<gene>
    <name evidence="2" type="ORF">G7B40_005265</name>
</gene>
<organism evidence="2 3">
    <name type="scientific">Aetokthonos hydrillicola Thurmond2011</name>
    <dbReference type="NCBI Taxonomy" id="2712845"/>
    <lineage>
        <taxon>Bacteria</taxon>
        <taxon>Bacillati</taxon>
        <taxon>Cyanobacteriota</taxon>
        <taxon>Cyanophyceae</taxon>
        <taxon>Nostocales</taxon>
        <taxon>Hapalosiphonaceae</taxon>
        <taxon>Aetokthonos</taxon>
    </lineage>
</organism>